<dbReference type="EMBL" id="ARZX01000002">
    <property type="protein sequence ID" value="EWH14683.1"/>
    <property type="molecule type" value="Genomic_DNA"/>
</dbReference>
<dbReference type="Pfam" id="PF01569">
    <property type="entry name" value="PAP2"/>
    <property type="match status" value="1"/>
</dbReference>
<evidence type="ECO:0000313" key="4">
    <source>
        <dbReference type="Proteomes" id="UP000019275"/>
    </source>
</evidence>
<dbReference type="InterPro" id="IPR036938">
    <property type="entry name" value="PAP2/HPO_sf"/>
</dbReference>
<protein>
    <submittedName>
        <fullName evidence="3">PAP2 superfamily protein</fullName>
    </submittedName>
</protein>
<dbReference type="InterPro" id="IPR000326">
    <property type="entry name" value="PAP2/HPO"/>
</dbReference>
<evidence type="ECO:0000259" key="2">
    <source>
        <dbReference type="Pfam" id="PF01569"/>
    </source>
</evidence>
<accession>A0ABN0RS18</accession>
<organism evidence="3 4">
    <name type="scientific">Cellulophaga geojensis KL-A</name>
    <dbReference type="NCBI Taxonomy" id="1328323"/>
    <lineage>
        <taxon>Bacteria</taxon>
        <taxon>Pseudomonadati</taxon>
        <taxon>Bacteroidota</taxon>
        <taxon>Flavobacteriia</taxon>
        <taxon>Flavobacteriales</taxon>
        <taxon>Flavobacteriaceae</taxon>
        <taxon>Cellulophaga</taxon>
    </lineage>
</organism>
<comment type="caution">
    <text evidence="3">The sequence shown here is derived from an EMBL/GenBank/DDBJ whole genome shotgun (WGS) entry which is preliminary data.</text>
</comment>
<keyword evidence="4" id="KW-1185">Reference proteome</keyword>
<feature type="domain" description="Phosphatidic acid phosphatase type 2/haloperoxidase" evidence="2">
    <location>
        <begin position="66"/>
        <end position="157"/>
    </location>
</feature>
<dbReference type="RefSeq" id="WP_034643529.1">
    <property type="nucleotide sequence ID" value="NZ_ARZX01000002.1"/>
</dbReference>
<sequence>MKLLLSTVLIILLLSSQLVSSQKSDIEKAGDIGLLLVPVSALSLTLLKEDKKGAWQFTKGFILNKALTYSLKVSIKKPRPDNSNTKAFPSGHTSTTFQGASFIHMRYGFKYSILPYAIAGFTAFSRIDANKHDGWDILAGAVVGIGSTYLFTTPYQKKHLELVYNSYEGSHLLGLKYKF</sequence>
<name>A0ABN0RS18_9FLAO</name>
<dbReference type="Proteomes" id="UP000019275">
    <property type="component" value="Unassembled WGS sequence"/>
</dbReference>
<dbReference type="CDD" id="cd03394">
    <property type="entry name" value="PAP2_like_5"/>
    <property type="match status" value="1"/>
</dbReference>
<dbReference type="Gene3D" id="1.20.144.10">
    <property type="entry name" value="Phosphatidic acid phosphatase type 2/haloperoxidase"/>
    <property type="match status" value="1"/>
</dbReference>
<evidence type="ECO:0000313" key="3">
    <source>
        <dbReference type="EMBL" id="EWH14683.1"/>
    </source>
</evidence>
<keyword evidence="1" id="KW-0732">Signal</keyword>
<reference evidence="3 4" key="1">
    <citation type="journal article" date="2014" name="Genome Announc.">
        <title>Draft Genome Sequence of the Carrageenan-Degrading Bacterium Cellulophaga sp. Strain KL-A, Isolated from Decaying Marine Algae.</title>
        <authorList>
            <person name="Shan D."/>
            <person name="Ying J."/>
            <person name="Li X."/>
            <person name="Gao Z."/>
            <person name="Wei G."/>
            <person name="Shao Z."/>
        </authorList>
    </citation>
    <scope>NUCLEOTIDE SEQUENCE [LARGE SCALE GENOMIC DNA]</scope>
    <source>
        <strain evidence="3 4">KL-A</strain>
    </source>
</reference>
<feature type="chain" id="PRO_5047238884" evidence="1">
    <location>
        <begin position="21"/>
        <end position="179"/>
    </location>
</feature>
<proteinExistence type="predicted"/>
<feature type="signal peptide" evidence="1">
    <location>
        <begin position="1"/>
        <end position="20"/>
    </location>
</feature>
<dbReference type="SUPFAM" id="SSF48317">
    <property type="entry name" value="Acid phosphatase/Vanadium-dependent haloperoxidase"/>
    <property type="match status" value="1"/>
</dbReference>
<gene>
    <name evidence="3" type="ORF">KLA_02607</name>
</gene>
<evidence type="ECO:0000256" key="1">
    <source>
        <dbReference type="SAM" id="SignalP"/>
    </source>
</evidence>